<dbReference type="SMART" id="SM00851">
    <property type="entry name" value="MGS"/>
    <property type="match status" value="1"/>
</dbReference>
<comment type="pathway">
    <text evidence="2">Purine metabolism; IMP biosynthesis via de novo pathway; 5-formamido-1-(5-phospho-D-ribosyl)imidazole-4-carboxamide from 5-amino-1-(5-phospho-D-ribosyl)imidazole-4-carboxamide (10-formyl THF route): step 1/1.</text>
</comment>
<evidence type="ECO:0000313" key="9">
    <source>
        <dbReference type="EMBL" id="PIR96491.1"/>
    </source>
</evidence>
<evidence type="ECO:0000256" key="3">
    <source>
        <dbReference type="ARBA" id="ARBA00007667"/>
    </source>
</evidence>
<evidence type="ECO:0000256" key="4">
    <source>
        <dbReference type="ARBA" id="ARBA00022679"/>
    </source>
</evidence>
<dbReference type="SMART" id="SM00798">
    <property type="entry name" value="AICARFT_IMPCHas"/>
    <property type="match status" value="1"/>
</dbReference>
<keyword evidence="7" id="KW-0511">Multifunctional enzyme</keyword>
<comment type="similarity">
    <text evidence="3">Belongs to the PurH family.</text>
</comment>
<evidence type="ECO:0000256" key="5">
    <source>
        <dbReference type="ARBA" id="ARBA00022755"/>
    </source>
</evidence>
<feature type="non-terminal residue" evidence="9">
    <location>
        <position position="495"/>
    </location>
</feature>
<comment type="pathway">
    <text evidence="1">Purine metabolism; IMP biosynthesis via de novo pathway; IMP from 5-formamido-1-(5-phospho-D-ribosyl)imidazole-4-carboxamide: step 1/1.</text>
</comment>
<dbReference type="Proteomes" id="UP000230922">
    <property type="component" value="Unassembled WGS sequence"/>
</dbReference>
<dbReference type="InterPro" id="IPR011607">
    <property type="entry name" value="MGS-like_dom"/>
</dbReference>
<protein>
    <recommendedName>
        <fullName evidence="8">MGS-like domain-containing protein</fullName>
    </recommendedName>
</protein>
<dbReference type="UniPathway" id="UPA00074">
    <property type="reaction ID" value="UER00133"/>
</dbReference>
<evidence type="ECO:0000256" key="1">
    <source>
        <dbReference type="ARBA" id="ARBA00004844"/>
    </source>
</evidence>
<evidence type="ECO:0000313" key="10">
    <source>
        <dbReference type="Proteomes" id="UP000230922"/>
    </source>
</evidence>
<gene>
    <name evidence="9" type="ORF">COT92_00800</name>
</gene>
<dbReference type="Gene3D" id="3.40.140.20">
    <property type="match status" value="2"/>
</dbReference>
<name>A0A2H0VBP8_9BACT</name>
<dbReference type="PROSITE" id="PS51855">
    <property type="entry name" value="MGS"/>
    <property type="match status" value="1"/>
</dbReference>
<evidence type="ECO:0000256" key="7">
    <source>
        <dbReference type="ARBA" id="ARBA00023268"/>
    </source>
</evidence>
<evidence type="ECO:0000256" key="6">
    <source>
        <dbReference type="ARBA" id="ARBA00022801"/>
    </source>
</evidence>
<dbReference type="PANTHER" id="PTHR11692:SF0">
    <property type="entry name" value="BIFUNCTIONAL PURINE BIOSYNTHESIS PROTEIN ATIC"/>
    <property type="match status" value="1"/>
</dbReference>
<comment type="caution">
    <text evidence="9">The sequence shown here is derived from an EMBL/GenBank/DDBJ whole genome shotgun (WGS) entry which is preliminary data.</text>
</comment>
<dbReference type="GO" id="GO:0006189">
    <property type="term" value="P:'de novo' IMP biosynthetic process"/>
    <property type="evidence" value="ECO:0007669"/>
    <property type="project" value="UniProtKB-UniPathway"/>
</dbReference>
<dbReference type="PANTHER" id="PTHR11692">
    <property type="entry name" value="BIFUNCTIONAL PURINE BIOSYNTHESIS PROTEIN PURH"/>
    <property type="match status" value="1"/>
</dbReference>
<dbReference type="InterPro" id="IPR024051">
    <property type="entry name" value="AICAR_Tfase_dup_dom_sf"/>
</dbReference>
<dbReference type="EMBL" id="PFAK01000012">
    <property type="protein sequence ID" value="PIR96491.1"/>
    <property type="molecule type" value="Genomic_DNA"/>
</dbReference>
<dbReference type="GO" id="GO:0005829">
    <property type="term" value="C:cytosol"/>
    <property type="evidence" value="ECO:0007669"/>
    <property type="project" value="TreeGrafter"/>
</dbReference>
<dbReference type="AlphaFoldDB" id="A0A2H0VBP8"/>
<proteinExistence type="inferred from homology"/>
<dbReference type="GO" id="GO:0003937">
    <property type="term" value="F:IMP cyclohydrolase activity"/>
    <property type="evidence" value="ECO:0007669"/>
    <property type="project" value="InterPro"/>
</dbReference>
<accession>A0A2H0VBP8</accession>
<dbReference type="InterPro" id="IPR016193">
    <property type="entry name" value="Cytidine_deaminase-like"/>
</dbReference>
<sequence length="495" mass="54273">MTKMNNNDKNLNSRIALLSVYDKSGIVEFAKELINLGFKLFASGGTAKTIKDAGIEVSDVADLVGGRAILGHRVVTLSREIYAGLLSRDTKEDNEELYKLNIPRIDLVCVDLYPLEEEIEKWTLSENADESARYIQAAKDAIVEKTDIGGPTLLRAAAKGRRIVVCDASDRQKTIDWLKDGEPDKEQFLSDLAAKAEYSVANYALVSARYHSGGKMDGFLAKDFIESKYGENAWQTPAGLFADKSARYTDRLSLSNFDLISGTAPSYNNLADLDRLLQTITHIAAGFEVNFNQIPKIVVGVKHGNACGAAVSDNASDAVKNMLEGDLRAIFGGVVMLNFKLDEVLAEVLLSHKMEEGRRRILDTIAAPAISEKAIEMLKRKGDKCRFLVNPALANLSKQSLDTHPRFRYVRGGFLKQPNYTFVLNLSPAGDADKSARYKLEIIGSLSEEQKKNIILAWAIGSTSNSNTVTITKNRMLLGNGVGQQDRVGGCELAI</sequence>
<dbReference type="Pfam" id="PF01808">
    <property type="entry name" value="AICARFT_IMPCHas"/>
    <property type="match status" value="1"/>
</dbReference>
<dbReference type="InterPro" id="IPR036914">
    <property type="entry name" value="MGS-like_dom_sf"/>
</dbReference>
<dbReference type="SUPFAM" id="SSF52335">
    <property type="entry name" value="Methylglyoxal synthase-like"/>
    <property type="match status" value="1"/>
</dbReference>
<reference evidence="10" key="1">
    <citation type="submission" date="2017-09" db="EMBL/GenBank/DDBJ databases">
        <title>Depth-based differentiation of microbial function through sediment-hosted aquifers and enrichment of novel symbionts in the deep terrestrial subsurface.</title>
        <authorList>
            <person name="Probst A.J."/>
            <person name="Ladd B."/>
            <person name="Jarett J.K."/>
            <person name="Geller-Mcgrath D.E."/>
            <person name="Sieber C.M.K."/>
            <person name="Emerson J.B."/>
            <person name="Anantharaman K."/>
            <person name="Thomas B.C."/>
            <person name="Malmstrom R."/>
            <person name="Stieglmeier M."/>
            <person name="Klingl A."/>
            <person name="Woyke T."/>
            <person name="Ryan C.M."/>
            <person name="Banfield J.F."/>
        </authorList>
    </citation>
    <scope>NUCLEOTIDE SEQUENCE [LARGE SCALE GENOMIC DNA]</scope>
</reference>
<organism evidence="9 10">
    <name type="scientific">Candidatus Doudnabacteria bacterium CG10_big_fil_rev_8_21_14_0_10_42_18</name>
    <dbReference type="NCBI Taxonomy" id="1974552"/>
    <lineage>
        <taxon>Bacteria</taxon>
        <taxon>Candidatus Doudnaibacteriota</taxon>
    </lineage>
</organism>
<feature type="domain" description="MGS-like" evidence="8">
    <location>
        <begin position="2"/>
        <end position="167"/>
    </location>
</feature>
<dbReference type="Gene3D" id="3.40.50.1380">
    <property type="entry name" value="Methylglyoxal synthase-like domain"/>
    <property type="match status" value="1"/>
</dbReference>
<keyword evidence="4" id="KW-0808">Transferase</keyword>
<evidence type="ECO:0000256" key="2">
    <source>
        <dbReference type="ARBA" id="ARBA00004954"/>
    </source>
</evidence>
<keyword evidence="6" id="KW-0378">Hydrolase</keyword>
<dbReference type="PIRSF" id="PIRSF000414">
    <property type="entry name" value="AICARFT_IMPCHas"/>
    <property type="match status" value="1"/>
</dbReference>
<dbReference type="InterPro" id="IPR002695">
    <property type="entry name" value="PurH-like"/>
</dbReference>
<dbReference type="Pfam" id="PF02142">
    <property type="entry name" value="MGS"/>
    <property type="match status" value="1"/>
</dbReference>
<dbReference type="SUPFAM" id="SSF53927">
    <property type="entry name" value="Cytidine deaminase-like"/>
    <property type="match status" value="1"/>
</dbReference>
<keyword evidence="5" id="KW-0658">Purine biosynthesis</keyword>
<dbReference type="GO" id="GO:0004643">
    <property type="term" value="F:phosphoribosylaminoimidazolecarboxamide formyltransferase activity"/>
    <property type="evidence" value="ECO:0007669"/>
    <property type="project" value="InterPro"/>
</dbReference>
<evidence type="ECO:0000259" key="8">
    <source>
        <dbReference type="PROSITE" id="PS51855"/>
    </source>
</evidence>